<dbReference type="InterPro" id="IPR011009">
    <property type="entry name" value="Kinase-like_dom_sf"/>
</dbReference>
<feature type="domain" description="Protein kinase" evidence="12">
    <location>
        <begin position="327"/>
        <end position="601"/>
    </location>
</feature>
<proteinExistence type="predicted"/>
<dbReference type="GO" id="GO:0030003">
    <property type="term" value="P:intracellular monoatomic cation homeostasis"/>
    <property type="evidence" value="ECO:0007669"/>
    <property type="project" value="TreeGrafter"/>
</dbReference>
<evidence type="ECO:0000256" key="8">
    <source>
        <dbReference type="ARBA" id="ARBA00048679"/>
    </source>
</evidence>
<feature type="region of interest" description="Disordered" evidence="11">
    <location>
        <begin position="149"/>
        <end position="177"/>
    </location>
</feature>
<evidence type="ECO:0000256" key="11">
    <source>
        <dbReference type="SAM" id="MobiDB-lite"/>
    </source>
</evidence>
<dbReference type="Proteomes" id="UP000501346">
    <property type="component" value="Chromosome SeIII-ScIII"/>
</dbReference>
<evidence type="ECO:0000256" key="6">
    <source>
        <dbReference type="ARBA" id="ARBA00022840"/>
    </source>
</evidence>
<dbReference type="PROSITE" id="PS00108">
    <property type="entry name" value="PROTEIN_KINASE_ST"/>
    <property type="match status" value="1"/>
</dbReference>
<evidence type="ECO:0000256" key="5">
    <source>
        <dbReference type="ARBA" id="ARBA00022777"/>
    </source>
</evidence>
<dbReference type="PROSITE" id="PS50011">
    <property type="entry name" value="PROTEIN_KINASE_DOM"/>
    <property type="match status" value="1"/>
</dbReference>
<comment type="catalytic activity">
    <reaction evidence="7">
        <text>L-threonyl-[protein] + ATP = O-phospho-L-threonyl-[protein] + ADP + H(+)</text>
        <dbReference type="Rhea" id="RHEA:46608"/>
        <dbReference type="Rhea" id="RHEA-COMP:11060"/>
        <dbReference type="Rhea" id="RHEA-COMP:11605"/>
        <dbReference type="ChEBI" id="CHEBI:15378"/>
        <dbReference type="ChEBI" id="CHEBI:30013"/>
        <dbReference type="ChEBI" id="CHEBI:30616"/>
        <dbReference type="ChEBI" id="CHEBI:61977"/>
        <dbReference type="ChEBI" id="CHEBI:456216"/>
        <dbReference type="EC" id="2.7.11.1"/>
    </reaction>
</comment>
<dbReference type="CDD" id="cd13994">
    <property type="entry name" value="STKc_HAL4_like"/>
    <property type="match status" value="1"/>
</dbReference>
<accession>A0A6C1E3L9</accession>
<dbReference type="SUPFAM" id="SSF56112">
    <property type="entry name" value="Protein kinase-like (PK-like)"/>
    <property type="match status" value="1"/>
</dbReference>
<feature type="compositionally biased region" description="Polar residues" evidence="11">
    <location>
        <begin position="30"/>
        <end position="60"/>
    </location>
</feature>
<reference evidence="13 14" key="1">
    <citation type="journal article" date="2019" name="BMC Genomics">
        <title>Chromosome level assembly and comparative genome analysis confirm lager-brewing yeasts originated from a single hybridization.</title>
        <authorList>
            <person name="Salazar A.N."/>
            <person name="Gorter de Vries A.R."/>
            <person name="van den Broek M."/>
            <person name="Brouwers N."/>
            <person name="de la Torre Cortes P."/>
            <person name="Kuijpers N.G.A."/>
            <person name="Daran J.G."/>
            <person name="Abeel T."/>
        </authorList>
    </citation>
    <scope>NUCLEOTIDE SEQUENCE [LARGE SCALE GENOMIC DNA]</scope>
    <source>
        <strain evidence="13 14">CBS 1483</strain>
    </source>
</reference>
<dbReference type="SMART" id="SM00220">
    <property type="entry name" value="S_TKc"/>
    <property type="match status" value="1"/>
</dbReference>
<evidence type="ECO:0000256" key="10">
    <source>
        <dbReference type="PROSITE-ProRule" id="PRU10141"/>
    </source>
</evidence>
<evidence type="ECO:0000256" key="3">
    <source>
        <dbReference type="ARBA" id="ARBA00022679"/>
    </source>
</evidence>
<evidence type="ECO:0000256" key="7">
    <source>
        <dbReference type="ARBA" id="ARBA00047899"/>
    </source>
</evidence>
<name>A0A6C1E3L9_SACPS</name>
<gene>
    <name evidence="13" type="primary">SAT4</name>
    <name evidence="13" type="ORF">GRS66_006382</name>
</gene>
<comment type="catalytic activity">
    <reaction evidence="8">
        <text>L-seryl-[protein] + ATP = O-phospho-L-seryl-[protein] + ADP + H(+)</text>
        <dbReference type="Rhea" id="RHEA:17989"/>
        <dbReference type="Rhea" id="RHEA-COMP:9863"/>
        <dbReference type="Rhea" id="RHEA-COMP:11604"/>
        <dbReference type="ChEBI" id="CHEBI:15378"/>
        <dbReference type="ChEBI" id="CHEBI:29999"/>
        <dbReference type="ChEBI" id="CHEBI:30616"/>
        <dbReference type="ChEBI" id="CHEBI:83421"/>
        <dbReference type="ChEBI" id="CHEBI:456216"/>
        <dbReference type="EC" id="2.7.11.1"/>
    </reaction>
</comment>
<evidence type="ECO:0000313" key="13">
    <source>
        <dbReference type="EMBL" id="QID83898.1"/>
    </source>
</evidence>
<dbReference type="Gene3D" id="1.10.510.10">
    <property type="entry name" value="Transferase(Phosphotransferase) domain 1"/>
    <property type="match status" value="1"/>
</dbReference>
<dbReference type="Pfam" id="PF00069">
    <property type="entry name" value="Pkinase"/>
    <property type="match status" value="1"/>
</dbReference>
<dbReference type="OrthoDB" id="6513151at2759"/>
<evidence type="ECO:0000259" key="12">
    <source>
        <dbReference type="PROSITE" id="PS50011"/>
    </source>
</evidence>
<feature type="compositionally biased region" description="Polar residues" evidence="11">
    <location>
        <begin position="1"/>
        <end position="15"/>
    </location>
</feature>
<protein>
    <recommendedName>
        <fullName evidence="1">non-specific serine/threonine protein kinase</fullName>
        <ecNumber evidence="1">2.7.11.1</ecNumber>
    </recommendedName>
    <alternativeName>
        <fullName evidence="9">Halotolerance protein 4</fullName>
    </alternativeName>
</protein>
<keyword evidence="14" id="KW-1185">Reference proteome</keyword>
<dbReference type="AlphaFoldDB" id="A0A6C1E3L9"/>
<keyword evidence="5 13" id="KW-0418">Kinase</keyword>
<dbReference type="PANTHER" id="PTHR24343:SF558">
    <property type="entry name" value="PROTEIN KINASE DOMAIN-CONTAINING PROTEIN"/>
    <property type="match status" value="1"/>
</dbReference>
<keyword evidence="6 10" id="KW-0067">ATP-binding</keyword>
<feature type="binding site" evidence="10">
    <location>
        <position position="364"/>
    </location>
    <ligand>
        <name>ATP</name>
        <dbReference type="ChEBI" id="CHEBI:30616"/>
    </ligand>
</feature>
<keyword evidence="3" id="KW-0808">Transferase</keyword>
<dbReference type="FunFam" id="1.10.510.10:FF:000183">
    <property type="entry name" value="Serine/threonine-protein kinase hal4"/>
    <property type="match status" value="1"/>
</dbReference>
<keyword evidence="4 10" id="KW-0547">Nucleotide-binding</keyword>
<dbReference type="PROSITE" id="PS00107">
    <property type="entry name" value="PROTEIN_KINASE_ATP"/>
    <property type="match status" value="1"/>
</dbReference>
<dbReference type="InterPro" id="IPR008271">
    <property type="entry name" value="Ser/Thr_kinase_AS"/>
</dbReference>
<sequence>MTDMNDSSFAIPQQTPRKHVLSSKVMQLFRSGSKSSRQVKPSSNTQPPSNVNTNVSSASKSAKFGLHTPTSATTRVANAAANVTNAAAVSKSGMYMPECYQSTSPSHSSSSASLNNQIDINTSKSSSATSLTSSVSALSLSPASAINTSSKSLSPKFSHHSNNAVNTPAPTPTASSINSNVNKITNTSGPFCGRFLVHKDGTHEHYLKNAKRQEKLSTMIKNMVGASKLRGEAKSAVPDIIKDPSTSVNTTKNPPTLFAGFMKQVVDMDDEYPEGAPISGAFNGSEKNLYKSGLNESSGKVAALSSNNVPATTPIKKDTQCFAEKYGRCQEVLGKGAFGVVRICQKKNVSSQDGNKGEKLYAVKEFKRKASESVEKYSKRLTSEFCISSSLHHTNIVTTLDLFQDAKGEYCEVMEYCAGGDLFTLVIAAGKLEYMEADCFFKQLIRGVVYMHEMGVCHRDLKPENLLLTHDGMLKITDFGNSECFKMAWEKNIHLSGGVCGSSPYIAPEEYIKEEFDPRPVDIWACGVIYMAMRTGRQLWSSAEKDDPFYLNYLKGRKEKGGYEPIESLKRARCRNVIYSMLDPVPYRRINGKQILNSEWGREIKSCHNGHALK</sequence>
<keyword evidence="2" id="KW-0723">Serine/threonine-protein kinase</keyword>
<evidence type="ECO:0000313" key="14">
    <source>
        <dbReference type="Proteomes" id="UP000501346"/>
    </source>
</evidence>
<evidence type="ECO:0000256" key="9">
    <source>
        <dbReference type="ARBA" id="ARBA00078109"/>
    </source>
</evidence>
<evidence type="ECO:0000256" key="2">
    <source>
        <dbReference type="ARBA" id="ARBA00022527"/>
    </source>
</evidence>
<dbReference type="GO" id="GO:0005829">
    <property type="term" value="C:cytosol"/>
    <property type="evidence" value="ECO:0007669"/>
    <property type="project" value="TreeGrafter"/>
</dbReference>
<feature type="region of interest" description="Disordered" evidence="11">
    <location>
        <begin position="1"/>
        <end position="62"/>
    </location>
</feature>
<dbReference type="PANTHER" id="PTHR24343">
    <property type="entry name" value="SERINE/THREONINE KINASE"/>
    <property type="match status" value="1"/>
</dbReference>
<evidence type="ECO:0000256" key="1">
    <source>
        <dbReference type="ARBA" id="ARBA00012513"/>
    </source>
</evidence>
<organism evidence="13 14">
    <name type="scientific">Saccharomyces pastorianus</name>
    <name type="common">Lager yeast</name>
    <name type="synonym">Saccharomyces cerevisiae x Saccharomyces eubayanus</name>
    <dbReference type="NCBI Taxonomy" id="27292"/>
    <lineage>
        <taxon>Eukaryota</taxon>
        <taxon>Fungi</taxon>
        <taxon>Dikarya</taxon>
        <taxon>Ascomycota</taxon>
        <taxon>Saccharomycotina</taxon>
        <taxon>Saccharomycetes</taxon>
        <taxon>Saccharomycetales</taxon>
        <taxon>Saccharomycetaceae</taxon>
        <taxon>Saccharomyces</taxon>
    </lineage>
</organism>
<dbReference type="GO" id="GO:0004674">
    <property type="term" value="F:protein serine/threonine kinase activity"/>
    <property type="evidence" value="ECO:0007669"/>
    <property type="project" value="UniProtKB-KW"/>
</dbReference>
<dbReference type="EC" id="2.7.11.1" evidence="1"/>
<dbReference type="EMBL" id="CP049000">
    <property type="protein sequence ID" value="QID83898.1"/>
    <property type="molecule type" value="Genomic_DNA"/>
</dbReference>
<dbReference type="GO" id="GO:0005524">
    <property type="term" value="F:ATP binding"/>
    <property type="evidence" value="ECO:0007669"/>
    <property type="project" value="UniProtKB-UniRule"/>
</dbReference>
<dbReference type="InterPro" id="IPR000719">
    <property type="entry name" value="Prot_kinase_dom"/>
</dbReference>
<dbReference type="InterPro" id="IPR017441">
    <property type="entry name" value="Protein_kinase_ATP_BS"/>
</dbReference>
<evidence type="ECO:0000256" key="4">
    <source>
        <dbReference type="ARBA" id="ARBA00022741"/>
    </source>
</evidence>